<dbReference type="InterPro" id="IPR050417">
    <property type="entry name" value="Sugar_Epim/Isomerase"/>
</dbReference>
<dbReference type="EMBL" id="DSXI01000043">
    <property type="protein sequence ID" value="HGS04263.1"/>
    <property type="molecule type" value="Genomic_DNA"/>
</dbReference>
<comment type="caution">
    <text evidence="3">The sequence shown here is derived from an EMBL/GenBank/DDBJ whole genome shotgun (WGS) entry which is preliminary data.</text>
</comment>
<dbReference type="SUPFAM" id="SSF51658">
    <property type="entry name" value="Xylose isomerase-like"/>
    <property type="match status" value="1"/>
</dbReference>
<dbReference type="InterPro" id="IPR013022">
    <property type="entry name" value="Xyl_isomerase-like_TIM-brl"/>
</dbReference>
<dbReference type="GO" id="GO:0016853">
    <property type="term" value="F:isomerase activity"/>
    <property type="evidence" value="ECO:0007669"/>
    <property type="project" value="UniProtKB-KW"/>
</dbReference>
<accession>A0A7V4G6C4</accession>
<proteinExistence type="predicted"/>
<evidence type="ECO:0000256" key="1">
    <source>
        <dbReference type="ARBA" id="ARBA00023235"/>
    </source>
</evidence>
<dbReference type="PANTHER" id="PTHR43489">
    <property type="entry name" value="ISOMERASE"/>
    <property type="match status" value="1"/>
</dbReference>
<feature type="domain" description="Xylose isomerase-like TIM barrel" evidence="2">
    <location>
        <begin position="41"/>
        <end position="255"/>
    </location>
</feature>
<name>A0A7V4G6C4_9BACT</name>
<dbReference type="AlphaFoldDB" id="A0A7V4G6C4"/>
<sequence>MGLSAAEVAARVQVNIPFPFLFRGYLDKFLKGGLNPEIGLDAWSLDTYPPRDFRRVARAFAAAGRRVTLHGPFQDLLPGALDDVILAAARRRLRKACRWLPVFRPETLVCHLGYETRHYRWEREAWLTRVSATYREVGRVAGASGAALMLENVYEDDPELLKEVISRINLPNVRVCLDVGHLQAFGGGDFPGWLETLWPLIGQLHLHDNRGAGDDHQALGTGTVPLEYVLTFLAQRGRRPLVTLEPHQEGSLSPSLAYLATIWPWE</sequence>
<dbReference type="Gene3D" id="3.20.20.150">
    <property type="entry name" value="Divalent-metal-dependent TIM barrel enzymes"/>
    <property type="match status" value="1"/>
</dbReference>
<dbReference type="PANTHER" id="PTHR43489:SF7">
    <property type="entry name" value="3-DEHYDRO-D-GULOSIDE 4-EPIMERASE-RELATED"/>
    <property type="match status" value="1"/>
</dbReference>
<protein>
    <submittedName>
        <fullName evidence="3">Sugar phosphate isomerase/epimerase</fullName>
    </submittedName>
</protein>
<organism evidence="3">
    <name type="scientific">Desulfobacca acetoxidans</name>
    <dbReference type="NCBI Taxonomy" id="60893"/>
    <lineage>
        <taxon>Bacteria</taxon>
        <taxon>Pseudomonadati</taxon>
        <taxon>Thermodesulfobacteriota</taxon>
        <taxon>Desulfobaccia</taxon>
        <taxon>Desulfobaccales</taxon>
        <taxon>Desulfobaccaceae</taxon>
        <taxon>Desulfobacca</taxon>
    </lineage>
</organism>
<dbReference type="InterPro" id="IPR036237">
    <property type="entry name" value="Xyl_isomerase-like_sf"/>
</dbReference>
<evidence type="ECO:0000313" key="3">
    <source>
        <dbReference type="EMBL" id="HGS04263.1"/>
    </source>
</evidence>
<reference evidence="3" key="1">
    <citation type="journal article" date="2020" name="mSystems">
        <title>Genome- and Community-Level Interaction Insights into Carbon Utilization and Element Cycling Functions of Hydrothermarchaeota in Hydrothermal Sediment.</title>
        <authorList>
            <person name="Zhou Z."/>
            <person name="Liu Y."/>
            <person name="Xu W."/>
            <person name="Pan J."/>
            <person name="Luo Z.H."/>
            <person name="Li M."/>
        </authorList>
    </citation>
    <scope>NUCLEOTIDE SEQUENCE [LARGE SCALE GENOMIC DNA]</scope>
    <source>
        <strain evidence="3">SpSt-548</strain>
    </source>
</reference>
<dbReference type="Pfam" id="PF01261">
    <property type="entry name" value="AP_endonuc_2"/>
    <property type="match status" value="1"/>
</dbReference>
<gene>
    <name evidence="3" type="ORF">ENT08_00715</name>
</gene>
<evidence type="ECO:0000259" key="2">
    <source>
        <dbReference type="Pfam" id="PF01261"/>
    </source>
</evidence>
<keyword evidence="1 3" id="KW-0413">Isomerase</keyword>